<evidence type="ECO:0000256" key="1">
    <source>
        <dbReference type="ARBA" id="ARBA00004370"/>
    </source>
</evidence>
<evidence type="ECO:0000256" key="3">
    <source>
        <dbReference type="ARBA" id="ARBA00022989"/>
    </source>
</evidence>
<name>A0ABT4VD93_9HELI</name>
<dbReference type="PROSITE" id="PS51257">
    <property type="entry name" value="PROKAR_LIPOPROTEIN"/>
    <property type="match status" value="1"/>
</dbReference>
<organism evidence="7 8">
    <name type="scientific">Helicobacter ibis</name>
    <dbReference type="NCBI Taxonomy" id="2962633"/>
    <lineage>
        <taxon>Bacteria</taxon>
        <taxon>Pseudomonadati</taxon>
        <taxon>Campylobacterota</taxon>
        <taxon>Epsilonproteobacteria</taxon>
        <taxon>Campylobacterales</taxon>
        <taxon>Helicobacteraceae</taxon>
        <taxon>Helicobacter</taxon>
    </lineage>
</organism>
<dbReference type="EMBL" id="JAQHXR010000001">
    <property type="protein sequence ID" value="MDA3968674.1"/>
    <property type="molecule type" value="Genomic_DNA"/>
</dbReference>
<evidence type="ECO:0000313" key="8">
    <source>
        <dbReference type="Proteomes" id="UP001210261"/>
    </source>
</evidence>
<feature type="transmembrane region" description="Helical" evidence="5">
    <location>
        <begin position="54"/>
        <end position="78"/>
    </location>
</feature>
<feature type="transmembrane region" description="Helical" evidence="5">
    <location>
        <begin position="12"/>
        <end position="34"/>
    </location>
</feature>
<comment type="caution">
    <text evidence="7">The sequence shown here is derived from an EMBL/GenBank/DDBJ whole genome shotgun (WGS) entry which is preliminary data.</text>
</comment>
<evidence type="ECO:0000259" key="6">
    <source>
        <dbReference type="Pfam" id="PF13664"/>
    </source>
</evidence>
<reference evidence="7 8" key="1">
    <citation type="submission" date="2023-01" db="EMBL/GenBank/DDBJ databases">
        <title>Description of Helicobacter ibis sp. nov. isolated from faecal droppings of black-faced ibis (Theristicus melanopis).</title>
        <authorList>
            <person name="Lopez-Cantillo M."/>
            <person name="Vidal-Veuthey B."/>
            <person name="Mella A."/>
            <person name="De La Haba R."/>
            <person name="Collado L."/>
        </authorList>
    </citation>
    <scope>NUCLEOTIDE SEQUENCE [LARGE SCALE GENOMIC DNA]</scope>
    <source>
        <strain evidence="7 8">A82</strain>
    </source>
</reference>
<dbReference type="RefSeq" id="WP_271020950.1">
    <property type="nucleotide sequence ID" value="NZ_JAQHXR010000001.1"/>
</dbReference>
<accession>A0ABT4VD93</accession>
<sequence>MKLFFKLESYFYALYMFLIAVVVGALVACGAFSAPSIFRAASIVEGLDISILQSGILMTSIFVKLNVLLNIVAIFIIIYEILTLRINRNVFAPILGFISVILIFLFTMYYTPYMLESQLLGEDGIANSAFDNMHNQSVLVFKSLMATLSILFIYRILKRQA</sequence>
<protein>
    <submittedName>
        <fullName evidence="7">DUF4149 domain-containing protein</fullName>
    </submittedName>
</protein>
<feature type="transmembrane region" description="Helical" evidence="5">
    <location>
        <begin position="138"/>
        <end position="157"/>
    </location>
</feature>
<evidence type="ECO:0000313" key="7">
    <source>
        <dbReference type="EMBL" id="MDA3968674.1"/>
    </source>
</evidence>
<feature type="transmembrane region" description="Helical" evidence="5">
    <location>
        <begin position="90"/>
        <end position="110"/>
    </location>
</feature>
<keyword evidence="4 5" id="KW-0472">Membrane</keyword>
<keyword evidence="3 5" id="KW-1133">Transmembrane helix</keyword>
<dbReference type="InterPro" id="IPR025423">
    <property type="entry name" value="TMEM205-like"/>
</dbReference>
<feature type="domain" description="TMEM205-like" evidence="6">
    <location>
        <begin position="18"/>
        <end position="118"/>
    </location>
</feature>
<evidence type="ECO:0000256" key="2">
    <source>
        <dbReference type="ARBA" id="ARBA00022692"/>
    </source>
</evidence>
<dbReference type="Pfam" id="PF13664">
    <property type="entry name" value="DUF4149"/>
    <property type="match status" value="1"/>
</dbReference>
<proteinExistence type="predicted"/>
<comment type="subcellular location">
    <subcellularLocation>
        <location evidence="1">Membrane</location>
    </subcellularLocation>
</comment>
<gene>
    <name evidence="7" type="ORF">PF021_03180</name>
</gene>
<dbReference type="Proteomes" id="UP001210261">
    <property type="component" value="Unassembled WGS sequence"/>
</dbReference>
<keyword evidence="8" id="KW-1185">Reference proteome</keyword>
<evidence type="ECO:0000256" key="5">
    <source>
        <dbReference type="SAM" id="Phobius"/>
    </source>
</evidence>
<evidence type="ECO:0000256" key="4">
    <source>
        <dbReference type="ARBA" id="ARBA00023136"/>
    </source>
</evidence>
<keyword evidence="2 5" id="KW-0812">Transmembrane</keyword>